<dbReference type="PANTHER" id="PTHR38633:SF2">
    <property type="entry name" value="CONSERVED SECRETED PROTEIN"/>
    <property type="match status" value="1"/>
</dbReference>
<accession>A0A1I7T0G4</accession>
<evidence type="ECO:0000256" key="1">
    <source>
        <dbReference type="SAM" id="SignalP"/>
    </source>
</evidence>
<proteinExistence type="predicted"/>
<sequence>MAFLILSVACLAMVAANSYAPAAAADNTYGAAAADPPATYGTGNGGYGNGGGVAYPYPDESDSHSHEHKKNFRKLKDLDKSGVYDADVKYYKNRGDYYAEISCSKKNDAKEFTWILADADETSPTFNTVPGTVILAGGINVQYVAKYSRNGKWIGRDFSKDDKHKFRRVGCLSGDHTTIMDV</sequence>
<dbReference type="Proteomes" id="UP000095282">
    <property type="component" value="Unplaced"/>
</dbReference>
<feature type="chain" id="PRO_5009306887" evidence="1">
    <location>
        <begin position="26"/>
        <end position="182"/>
    </location>
</feature>
<keyword evidence="2" id="KW-1185">Reference proteome</keyword>
<evidence type="ECO:0000313" key="2">
    <source>
        <dbReference type="Proteomes" id="UP000095282"/>
    </source>
</evidence>
<organism evidence="2 3">
    <name type="scientific">Caenorhabditis tropicalis</name>
    <dbReference type="NCBI Taxonomy" id="1561998"/>
    <lineage>
        <taxon>Eukaryota</taxon>
        <taxon>Metazoa</taxon>
        <taxon>Ecdysozoa</taxon>
        <taxon>Nematoda</taxon>
        <taxon>Chromadorea</taxon>
        <taxon>Rhabditida</taxon>
        <taxon>Rhabditina</taxon>
        <taxon>Rhabditomorpha</taxon>
        <taxon>Rhabditoidea</taxon>
        <taxon>Rhabditidae</taxon>
        <taxon>Peloderinae</taxon>
        <taxon>Caenorhabditis</taxon>
    </lineage>
</organism>
<dbReference type="PANTHER" id="PTHR38633">
    <property type="entry name" value="PROTEIN CBG15573-RELATED"/>
    <property type="match status" value="1"/>
</dbReference>
<evidence type="ECO:0000313" key="3">
    <source>
        <dbReference type="WBParaSite" id="Csp11.Scaffold442.g1228.t2"/>
    </source>
</evidence>
<feature type="signal peptide" evidence="1">
    <location>
        <begin position="1"/>
        <end position="25"/>
    </location>
</feature>
<dbReference type="eggNOG" id="ENOG502TI7J">
    <property type="taxonomic scope" value="Eukaryota"/>
</dbReference>
<reference evidence="3" key="1">
    <citation type="submission" date="2016-11" db="UniProtKB">
        <authorList>
            <consortium name="WormBaseParasite"/>
        </authorList>
    </citation>
    <scope>IDENTIFICATION</scope>
</reference>
<dbReference type="STRING" id="1561998.A0A1I7T0G4"/>
<dbReference type="WBParaSite" id="Csp11.Scaffold442.g1228.t2">
    <property type="protein sequence ID" value="Csp11.Scaffold442.g1228.t2"/>
    <property type="gene ID" value="Csp11.Scaffold442.g1228"/>
</dbReference>
<keyword evidence="1" id="KW-0732">Signal</keyword>
<dbReference type="AlphaFoldDB" id="A0A1I7T0G4"/>
<protein>
    <submittedName>
        <fullName evidence="3">Secreted protein</fullName>
    </submittedName>
</protein>
<name>A0A1I7T0G4_9PELO</name>